<dbReference type="PANTHER" id="PTHR24366:SF96">
    <property type="entry name" value="LEUCINE RICH REPEAT CONTAINING 53"/>
    <property type="match status" value="1"/>
</dbReference>
<evidence type="ECO:0000313" key="6">
    <source>
        <dbReference type="Proteomes" id="UP001168821"/>
    </source>
</evidence>
<evidence type="ECO:0000256" key="3">
    <source>
        <dbReference type="SAM" id="Phobius"/>
    </source>
</evidence>
<accession>A0AA38MDE6</accession>
<dbReference type="InterPro" id="IPR001611">
    <property type="entry name" value="Leu-rich_rpt"/>
</dbReference>
<dbReference type="Gene3D" id="3.80.10.10">
    <property type="entry name" value="Ribonuclease Inhibitor"/>
    <property type="match status" value="3"/>
</dbReference>
<dbReference type="Pfam" id="PF13855">
    <property type="entry name" value="LRR_8"/>
    <property type="match status" value="2"/>
</dbReference>
<reference evidence="5" key="1">
    <citation type="journal article" date="2023" name="G3 (Bethesda)">
        <title>Whole genome assemblies of Zophobas morio and Tenebrio molitor.</title>
        <authorList>
            <person name="Kaur S."/>
            <person name="Stinson S.A."/>
            <person name="diCenzo G.C."/>
        </authorList>
    </citation>
    <scope>NUCLEOTIDE SEQUENCE</scope>
    <source>
        <strain evidence="5">QUZm001</strain>
    </source>
</reference>
<dbReference type="PROSITE" id="PS51450">
    <property type="entry name" value="LRR"/>
    <property type="match status" value="1"/>
</dbReference>
<organism evidence="5 6">
    <name type="scientific">Zophobas morio</name>
    <dbReference type="NCBI Taxonomy" id="2755281"/>
    <lineage>
        <taxon>Eukaryota</taxon>
        <taxon>Metazoa</taxon>
        <taxon>Ecdysozoa</taxon>
        <taxon>Arthropoda</taxon>
        <taxon>Hexapoda</taxon>
        <taxon>Insecta</taxon>
        <taxon>Pterygota</taxon>
        <taxon>Neoptera</taxon>
        <taxon>Endopterygota</taxon>
        <taxon>Coleoptera</taxon>
        <taxon>Polyphaga</taxon>
        <taxon>Cucujiformia</taxon>
        <taxon>Tenebrionidae</taxon>
        <taxon>Zophobas</taxon>
    </lineage>
</organism>
<dbReference type="SMART" id="SM00369">
    <property type="entry name" value="LRR_TYP"/>
    <property type="match status" value="5"/>
</dbReference>
<keyword evidence="3" id="KW-0472">Membrane</keyword>
<dbReference type="Pfam" id="PF00560">
    <property type="entry name" value="LRR_1"/>
    <property type="match status" value="1"/>
</dbReference>
<name>A0AA38MDE6_9CUCU</name>
<dbReference type="InterPro" id="IPR003591">
    <property type="entry name" value="Leu-rich_rpt_typical-subtyp"/>
</dbReference>
<dbReference type="SUPFAM" id="SSF52058">
    <property type="entry name" value="L domain-like"/>
    <property type="match status" value="1"/>
</dbReference>
<protein>
    <submittedName>
        <fullName evidence="5">Uncharacterized protein</fullName>
    </submittedName>
</protein>
<dbReference type="EMBL" id="JALNTZ010000005">
    <property type="protein sequence ID" value="KAJ3652388.1"/>
    <property type="molecule type" value="Genomic_DNA"/>
</dbReference>
<proteinExistence type="predicted"/>
<evidence type="ECO:0000313" key="5">
    <source>
        <dbReference type="EMBL" id="KAJ3652388.1"/>
    </source>
</evidence>
<evidence type="ECO:0000256" key="1">
    <source>
        <dbReference type="ARBA" id="ARBA00022614"/>
    </source>
</evidence>
<gene>
    <name evidence="5" type="ORF">Zmor_018360</name>
</gene>
<keyword evidence="3" id="KW-0812">Transmembrane</keyword>
<keyword evidence="4" id="KW-0732">Signal</keyword>
<dbReference type="PANTHER" id="PTHR24366">
    <property type="entry name" value="IG(IMMUNOGLOBULIN) AND LRR(LEUCINE RICH REPEAT) DOMAINS"/>
    <property type="match status" value="1"/>
</dbReference>
<keyword evidence="1" id="KW-0433">Leucine-rich repeat</keyword>
<keyword evidence="2" id="KW-0677">Repeat</keyword>
<feature type="chain" id="PRO_5041435539" evidence="4">
    <location>
        <begin position="17"/>
        <end position="478"/>
    </location>
</feature>
<evidence type="ECO:0000256" key="4">
    <source>
        <dbReference type="SAM" id="SignalP"/>
    </source>
</evidence>
<feature type="signal peptide" evidence="4">
    <location>
        <begin position="1"/>
        <end position="16"/>
    </location>
</feature>
<dbReference type="Proteomes" id="UP001168821">
    <property type="component" value="Unassembled WGS sequence"/>
</dbReference>
<feature type="transmembrane region" description="Helical" evidence="3">
    <location>
        <begin position="425"/>
        <end position="448"/>
    </location>
</feature>
<keyword evidence="3" id="KW-1133">Transmembrane helix</keyword>
<keyword evidence="6" id="KW-1185">Reference proteome</keyword>
<dbReference type="AlphaFoldDB" id="A0AA38MDE6"/>
<comment type="caution">
    <text evidence="5">The sequence shown here is derived from an EMBL/GenBank/DDBJ whole genome shotgun (WGS) entry which is preliminary data.</text>
</comment>
<evidence type="ECO:0000256" key="2">
    <source>
        <dbReference type="ARBA" id="ARBA00022737"/>
    </source>
</evidence>
<dbReference type="InterPro" id="IPR032675">
    <property type="entry name" value="LRR_dom_sf"/>
</dbReference>
<sequence>MYVYLIFSMLMGHCLAQSNPPFCSACSCKTVEQTKFEVTCIRDVRAYLFQDSFWIDSTNKTYPYKTLLVHNTPILTLDKKFPISNVSYLSLANNSIVNISYSIFSNLQDMITLDLSYNNIEQIHPEVFDGQYLPGEYRPLKSLKNLHLDHNRISSLNLDVFEHTPYVEILTISHNPLDKIDQQTLVAIISLVFLKQLDLSYTGLSSLPDAFLHLPRYLEKLDLSGNQFNRIPKTLGDSHSLSVLYFNNNPLVNLTEENGFPKIPTLKILHLSGMRKLLSITSRALSNLENLEELFCYDNPELSHIDKDALSARRDGAEYETWPPIKKLYLQENKLSHIDMQLILEWKDLTELDLTDNPWACEGENQWIVDELMPIYLKLDEEKAKRLRCEAPIEMVALTFRDVYKRQTTMRCLDLYGHRPERDGALLVGILIGVLITIPVVLFLIYVYQRHWFGLLDNSPAGFSRQFYKKTSSQDGPF</sequence>